<feature type="domain" description="Smf/DprA SLOG" evidence="2">
    <location>
        <begin position="81"/>
        <end position="289"/>
    </location>
</feature>
<evidence type="ECO:0000313" key="4">
    <source>
        <dbReference type="Proteomes" id="UP000014136"/>
    </source>
</evidence>
<dbReference type="NCBIfam" id="TIGR00732">
    <property type="entry name" value="dprA"/>
    <property type="match status" value="1"/>
</dbReference>
<dbReference type="AlphaFoldDB" id="S0J9Q9"/>
<dbReference type="InterPro" id="IPR003488">
    <property type="entry name" value="DprA"/>
</dbReference>
<sequence>MDFWQLSEIERLIFKLTYCKGIGLIGKWKVVHCAQEMQRATFSENEIIRIASIQRFQEQFKKSWQAISEDWLVEQAEKQRFVTWLSNDYPQELKQLYQQPLILFYVGNLSLLRYSKLAFVGAREATPYALRVLSSFIPKIVEQNVVIVSGLAKGVDRYSHEAAIIGGGHTIGVVGCGLDRCYPREVSALFVEMRKNQLILSEYPQGVGVQKHHFPMRNRIIAGLTQGTCVIEAKERSGSLITAQLALEYGKEVFAIPGEIVSGQSNGCHRLIQDGAKCVYSIQDIFDELPNYSVIF</sequence>
<dbReference type="eggNOG" id="COG0758">
    <property type="taxonomic scope" value="Bacteria"/>
</dbReference>
<evidence type="ECO:0000259" key="2">
    <source>
        <dbReference type="Pfam" id="PF02481"/>
    </source>
</evidence>
<protein>
    <submittedName>
        <fullName evidence="3">DNA protecting protein DprA</fullName>
    </submittedName>
</protein>
<evidence type="ECO:0000256" key="1">
    <source>
        <dbReference type="ARBA" id="ARBA00006525"/>
    </source>
</evidence>
<gene>
    <name evidence="3" type="ORF">OMQ_00976</name>
</gene>
<comment type="similarity">
    <text evidence="1">Belongs to the DprA/Smf family.</text>
</comment>
<organism evidence="3 4">
    <name type="scientific">Enterococcus saccharolyticus subsp. saccharolyticus ATCC 43076</name>
    <dbReference type="NCBI Taxonomy" id="1139996"/>
    <lineage>
        <taxon>Bacteria</taxon>
        <taxon>Bacillati</taxon>
        <taxon>Bacillota</taxon>
        <taxon>Bacilli</taxon>
        <taxon>Lactobacillales</taxon>
        <taxon>Enterococcaceae</taxon>
        <taxon>Enterococcus</taxon>
    </lineage>
</organism>
<dbReference type="Gene3D" id="3.40.50.450">
    <property type="match status" value="1"/>
</dbReference>
<dbReference type="Proteomes" id="UP000014136">
    <property type="component" value="Unassembled WGS sequence"/>
</dbReference>
<keyword evidence="4" id="KW-1185">Reference proteome</keyword>
<proteinExistence type="inferred from homology"/>
<dbReference type="HOGENOM" id="CLU_029601_3_3_9"/>
<evidence type="ECO:0000313" key="3">
    <source>
        <dbReference type="EMBL" id="EOT29664.1"/>
    </source>
</evidence>
<dbReference type="PATRIC" id="fig|1139996.3.peg.962"/>
<dbReference type="STRING" id="41997.RV16_GL001177"/>
<dbReference type="InterPro" id="IPR057666">
    <property type="entry name" value="DrpA_SLOG"/>
</dbReference>
<name>S0J9Q9_9ENTE</name>
<dbReference type="PANTHER" id="PTHR43022:SF1">
    <property type="entry name" value="PROTEIN SMF"/>
    <property type="match status" value="1"/>
</dbReference>
<dbReference type="SUPFAM" id="SSF102405">
    <property type="entry name" value="MCP/YpsA-like"/>
    <property type="match status" value="1"/>
</dbReference>
<dbReference type="Pfam" id="PF02481">
    <property type="entry name" value="DNA_processg_A"/>
    <property type="match status" value="1"/>
</dbReference>
<comment type="caution">
    <text evidence="3">The sequence shown here is derived from an EMBL/GenBank/DDBJ whole genome shotgun (WGS) entry which is preliminary data.</text>
</comment>
<reference evidence="3 4" key="1">
    <citation type="submission" date="2013-03" db="EMBL/GenBank/DDBJ databases">
        <title>The Genome Sequence of Enterococcus saccharolyticus ATCC_43076 (Illumina only assembly).</title>
        <authorList>
            <consortium name="The Broad Institute Genomics Platform"/>
            <consortium name="The Broad Institute Genome Sequencing Center for Infectious Disease"/>
            <person name="Earl A."/>
            <person name="Russ C."/>
            <person name="Gilmore M."/>
            <person name="Surin D."/>
            <person name="Walker B."/>
            <person name="Young S."/>
            <person name="Zeng Q."/>
            <person name="Gargeya S."/>
            <person name="Fitzgerald M."/>
            <person name="Haas B."/>
            <person name="Abouelleil A."/>
            <person name="Allen A.W."/>
            <person name="Alvarado L."/>
            <person name="Arachchi H.M."/>
            <person name="Berlin A.M."/>
            <person name="Chapman S.B."/>
            <person name="Gainer-Dewar J."/>
            <person name="Goldberg J."/>
            <person name="Griggs A."/>
            <person name="Gujja S."/>
            <person name="Hansen M."/>
            <person name="Howarth C."/>
            <person name="Imamovic A."/>
            <person name="Ireland A."/>
            <person name="Larimer J."/>
            <person name="McCowan C."/>
            <person name="Murphy C."/>
            <person name="Pearson M."/>
            <person name="Poon T.W."/>
            <person name="Priest M."/>
            <person name="Roberts A."/>
            <person name="Saif S."/>
            <person name="Shea T."/>
            <person name="Sisk P."/>
            <person name="Sykes S."/>
            <person name="Wortman J."/>
            <person name="Nusbaum C."/>
            <person name="Birren B."/>
        </authorList>
    </citation>
    <scope>NUCLEOTIDE SEQUENCE [LARGE SCALE GENOMIC DNA]</scope>
    <source>
        <strain evidence="3 4">ATCC 43076</strain>
    </source>
</reference>
<dbReference type="GO" id="GO:0009294">
    <property type="term" value="P:DNA-mediated transformation"/>
    <property type="evidence" value="ECO:0007669"/>
    <property type="project" value="InterPro"/>
</dbReference>
<dbReference type="RefSeq" id="WP_016174776.1">
    <property type="nucleotide sequence ID" value="NZ_KE136389.1"/>
</dbReference>
<accession>S0J9Q9</accession>
<dbReference type="EMBL" id="AHYT01000003">
    <property type="protein sequence ID" value="EOT29664.1"/>
    <property type="molecule type" value="Genomic_DNA"/>
</dbReference>
<dbReference type="OrthoDB" id="9785707at2"/>
<dbReference type="PANTHER" id="PTHR43022">
    <property type="entry name" value="PROTEIN SMF"/>
    <property type="match status" value="1"/>
</dbReference>